<dbReference type="InterPro" id="IPR013325">
    <property type="entry name" value="RNA_pol_sigma_r2"/>
</dbReference>
<dbReference type="EMBL" id="GL883080">
    <property type="protein sequence ID" value="EGF89722.1"/>
    <property type="molecule type" value="Genomic_DNA"/>
</dbReference>
<dbReference type="RefSeq" id="WP_006274917.1">
    <property type="nucleotide sequence ID" value="NZ_GL883080.1"/>
</dbReference>
<dbReference type="Proteomes" id="UP000006512">
    <property type="component" value="Unassembled WGS sequence"/>
</dbReference>
<dbReference type="SUPFAM" id="SSF88659">
    <property type="entry name" value="Sigma3 and sigma4 domains of RNA polymerase sigma factors"/>
    <property type="match status" value="1"/>
</dbReference>
<sequence length="401" mass="44485">MDARSEAEKAARTAYGRLVAYLAARTRDIAAAEEALAAAFLRALEVWPVRGVPEKPEAWLLVIARNRLKDTWRRAKVRSEAEATVELLMQERNTDDPAFPDDRLKLMFVCTHPTIDETIRTPLMLQTVLGLSAERIASSFLVKPSAMGQRLSRAKTKIRDAGIAFEVPDSDVYATRLPALLNAVYAAYGLGWVEFDGGEGRSLADEAIDLGLALHSLVSLTPELNGLLALMLYCQARKAAHFVGRRYVRLGDQDFALWDWGRIETANRMLNAAGTKRAPGRFQLEALIQSVHVRSAVARGSDWKGVICLYEALLKIAPSLAARTNYAVALTEDGRAPDGLAVLDALDTVRLNDYQPWWVARGHILKTLGRPDEARAAYERAVGLSQHEAQREFLRERLAEI</sequence>
<gene>
    <name evidence="3" type="ORF">ABI_41450</name>
</gene>
<dbReference type="InterPro" id="IPR011990">
    <property type="entry name" value="TPR-like_helical_dom_sf"/>
</dbReference>
<dbReference type="InterPro" id="IPR046531">
    <property type="entry name" value="DUF6596"/>
</dbReference>
<feature type="domain" description="DUF6596" evidence="2">
    <location>
        <begin position="176"/>
        <end position="273"/>
    </location>
</feature>
<dbReference type="Pfam" id="PF04542">
    <property type="entry name" value="Sigma70_r2"/>
    <property type="match status" value="1"/>
</dbReference>
<dbReference type="PANTHER" id="PTHR47756:SF2">
    <property type="entry name" value="BLL6612 PROTEIN"/>
    <property type="match status" value="1"/>
</dbReference>
<dbReference type="eggNOG" id="COG4941">
    <property type="taxonomic scope" value="Bacteria"/>
</dbReference>
<dbReference type="Gene3D" id="1.25.40.10">
    <property type="entry name" value="Tetratricopeptide repeat domain"/>
    <property type="match status" value="1"/>
</dbReference>
<accession>F4QSK2</accession>
<dbReference type="SUPFAM" id="SSF48452">
    <property type="entry name" value="TPR-like"/>
    <property type="match status" value="1"/>
</dbReference>
<dbReference type="Pfam" id="PF13181">
    <property type="entry name" value="TPR_8"/>
    <property type="match status" value="1"/>
</dbReference>
<dbReference type="InterPro" id="IPR007627">
    <property type="entry name" value="RNA_pol_sigma70_r2"/>
</dbReference>
<evidence type="ECO:0000259" key="1">
    <source>
        <dbReference type="Pfam" id="PF04542"/>
    </source>
</evidence>
<reference evidence="4" key="1">
    <citation type="submission" date="2011-03" db="EMBL/GenBank/DDBJ databases">
        <title>Draft genome sequence of Brevundimonas diminuta.</title>
        <authorList>
            <person name="Brown P.J.B."/>
            <person name="Buechlein A."/>
            <person name="Hemmerich C."/>
            <person name="Brun Y.V."/>
        </authorList>
    </citation>
    <scope>NUCLEOTIDE SEQUENCE [LARGE SCALE GENOMIC DNA]</scope>
    <source>
        <strain evidence="4">C19</strain>
    </source>
</reference>
<dbReference type="InterPro" id="IPR013324">
    <property type="entry name" value="RNA_pol_sigma_r3/r4-like"/>
</dbReference>
<evidence type="ECO:0000313" key="3">
    <source>
        <dbReference type="EMBL" id="EGF89722.1"/>
    </source>
</evidence>
<dbReference type="HOGENOM" id="CLU_035311_1_0_5"/>
<evidence type="ECO:0000259" key="2">
    <source>
        <dbReference type="Pfam" id="PF20239"/>
    </source>
</evidence>
<dbReference type="AlphaFoldDB" id="F4QSK2"/>
<keyword evidence="4" id="KW-1185">Reference proteome</keyword>
<organism evidence="3 4">
    <name type="scientific">Asticcacaulis biprosthecium C19</name>
    <dbReference type="NCBI Taxonomy" id="715226"/>
    <lineage>
        <taxon>Bacteria</taxon>
        <taxon>Pseudomonadati</taxon>
        <taxon>Pseudomonadota</taxon>
        <taxon>Alphaproteobacteria</taxon>
        <taxon>Caulobacterales</taxon>
        <taxon>Caulobacteraceae</taxon>
        <taxon>Asticcacaulis</taxon>
    </lineage>
</organism>
<dbReference type="STRING" id="715226.ABI_41450"/>
<name>F4QSK2_9CAUL</name>
<feature type="domain" description="RNA polymerase sigma-70 region 2" evidence="1">
    <location>
        <begin position="15"/>
        <end position="76"/>
    </location>
</feature>
<dbReference type="Gene3D" id="1.10.1740.10">
    <property type="match status" value="1"/>
</dbReference>
<protein>
    <submittedName>
        <fullName evidence="3">RNA polymerase sigma factor, sigma-70 family protein</fullName>
    </submittedName>
</protein>
<dbReference type="GO" id="GO:0003700">
    <property type="term" value="F:DNA-binding transcription factor activity"/>
    <property type="evidence" value="ECO:0007669"/>
    <property type="project" value="InterPro"/>
</dbReference>
<dbReference type="GO" id="GO:0006352">
    <property type="term" value="P:DNA-templated transcription initiation"/>
    <property type="evidence" value="ECO:0007669"/>
    <property type="project" value="InterPro"/>
</dbReference>
<dbReference type="PANTHER" id="PTHR47756">
    <property type="entry name" value="BLL6612 PROTEIN-RELATED"/>
    <property type="match status" value="1"/>
</dbReference>
<dbReference type="InterPro" id="IPR019734">
    <property type="entry name" value="TPR_rpt"/>
</dbReference>
<dbReference type="OrthoDB" id="9780299at2"/>
<dbReference type="Pfam" id="PF20239">
    <property type="entry name" value="DUF6596"/>
    <property type="match status" value="1"/>
</dbReference>
<evidence type="ECO:0000313" key="4">
    <source>
        <dbReference type="Proteomes" id="UP000006512"/>
    </source>
</evidence>
<proteinExistence type="predicted"/>
<dbReference type="SUPFAM" id="SSF88946">
    <property type="entry name" value="Sigma2 domain of RNA polymerase sigma factors"/>
    <property type="match status" value="1"/>
</dbReference>